<gene>
    <name evidence="2" type="ORF">EVOR1521_LOCUS6893</name>
</gene>
<dbReference type="Proteomes" id="UP001178507">
    <property type="component" value="Unassembled WGS sequence"/>
</dbReference>
<dbReference type="EMBL" id="CAUJNA010000534">
    <property type="protein sequence ID" value="CAJ1378325.1"/>
    <property type="molecule type" value="Genomic_DNA"/>
</dbReference>
<evidence type="ECO:0000256" key="1">
    <source>
        <dbReference type="SAM" id="MobiDB-lite"/>
    </source>
</evidence>
<keyword evidence="3" id="KW-1185">Reference proteome</keyword>
<feature type="compositionally biased region" description="Basic residues" evidence="1">
    <location>
        <begin position="235"/>
        <end position="253"/>
    </location>
</feature>
<protein>
    <submittedName>
        <fullName evidence="2">Uncharacterized protein</fullName>
    </submittedName>
</protein>
<proteinExistence type="predicted"/>
<evidence type="ECO:0000313" key="2">
    <source>
        <dbReference type="EMBL" id="CAJ1378325.1"/>
    </source>
</evidence>
<accession>A0AA36I0W8</accession>
<reference evidence="2" key="1">
    <citation type="submission" date="2023-08" db="EMBL/GenBank/DDBJ databases">
        <authorList>
            <person name="Chen Y."/>
            <person name="Shah S."/>
            <person name="Dougan E. K."/>
            <person name="Thang M."/>
            <person name="Chan C."/>
        </authorList>
    </citation>
    <scope>NUCLEOTIDE SEQUENCE</scope>
</reference>
<name>A0AA36I0W8_9DINO</name>
<organism evidence="2 3">
    <name type="scientific">Effrenium voratum</name>
    <dbReference type="NCBI Taxonomy" id="2562239"/>
    <lineage>
        <taxon>Eukaryota</taxon>
        <taxon>Sar</taxon>
        <taxon>Alveolata</taxon>
        <taxon>Dinophyceae</taxon>
        <taxon>Suessiales</taxon>
        <taxon>Symbiodiniaceae</taxon>
        <taxon>Effrenium</taxon>
    </lineage>
</organism>
<feature type="region of interest" description="Disordered" evidence="1">
    <location>
        <begin position="218"/>
        <end position="253"/>
    </location>
</feature>
<feature type="region of interest" description="Disordered" evidence="1">
    <location>
        <begin position="53"/>
        <end position="72"/>
    </location>
</feature>
<dbReference type="AlphaFoldDB" id="A0AA36I0W8"/>
<sequence>MNGIIQAPAELWPGQMRNAILDPGTARLFHWELCVSSSGQSDLEAACVRDGSATCSSSRPKHRGAVSKRADQKESLRRSWGWVSQRSHGRLGHVCDRKAHRVRGRQSFVEQISSSAGQWLGRLVMRVSMAQSGLAVEKAPMKGPSSELLELLDAMSKVRMARHILALVGKKDFKDDVEEVQQVMAARRSREALASTATPSPRVGPLPCLLGRQRVAGLDHKSGPECPIAECADSRKRRKRGNRRQRGGRRRQA</sequence>
<comment type="caution">
    <text evidence="2">The sequence shown here is derived from an EMBL/GenBank/DDBJ whole genome shotgun (WGS) entry which is preliminary data.</text>
</comment>
<evidence type="ECO:0000313" key="3">
    <source>
        <dbReference type="Proteomes" id="UP001178507"/>
    </source>
</evidence>